<dbReference type="SUPFAM" id="SSF56801">
    <property type="entry name" value="Acetyl-CoA synthetase-like"/>
    <property type="match status" value="1"/>
</dbReference>
<dbReference type="GO" id="GO:0044550">
    <property type="term" value="P:secondary metabolite biosynthetic process"/>
    <property type="evidence" value="ECO:0007669"/>
    <property type="project" value="UniProtKB-ARBA"/>
</dbReference>
<dbReference type="Proteomes" id="UP000267003">
    <property type="component" value="Unassembled WGS sequence"/>
</dbReference>
<dbReference type="Pfam" id="PF00501">
    <property type="entry name" value="AMP-binding"/>
    <property type="match status" value="1"/>
</dbReference>
<dbReference type="Gene3D" id="1.10.1200.10">
    <property type="entry name" value="ACP-like"/>
    <property type="match status" value="1"/>
</dbReference>
<feature type="domain" description="Carrier" evidence="4">
    <location>
        <begin position="814"/>
        <end position="889"/>
    </location>
</feature>
<dbReference type="SUPFAM" id="SSF47336">
    <property type="entry name" value="ACP-like"/>
    <property type="match status" value="1"/>
</dbReference>
<dbReference type="GO" id="GO:0005829">
    <property type="term" value="C:cytosol"/>
    <property type="evidence" value="ECO:0007669"/>
    <property type="project" value="TreeGrafter"/>
</dbReference>
<name>A0A3A8P7V6_9BACT</name>
<dbReference type="Pfam" id="PF00668">
    <property type="entry name" value="Condensation"/>
    <property type="match status" value="2"/>
</dbReference>
<dbReference type="PROSITE" id="PS00012">
    <property type="entry name" value="PHOSPHOPANTETHEINE"/>
    <property type="match status" value="1"/>
</dbReference>
<comment type="cofactor">
    <cofactor evidence="1">
        <name>pantetheine 4'-phosphate</name>
        <dbReference type="ChEBI" id="CHEBI:47942"/>
    </cofactor>
</comment>
<evidence type="ECO:0000256" key="3">
    <source>
        <dbReference type="ARBA" id="ARBA00022553"/>
    </source>
</evidence>
<dbReference type="PROSITE" id="PS50075">
    <property type="entry name" value="CARRIER"/>
    <property type="match status" value="1"/>
</dbReference>
<dbReference type="InterPro" id="IPR001242">
    <property type="entry name" value="Condensation_dom"/>
</dbReference>
<proteinExistence type="predicted"/>
<dbReference type="NCBIfam" id="TIGR01733">
    <property type="entry name" value="AA-adenyl-dom"/>
    <property type="match status" value="1"/>
</dbReference>
<dbReference type="InterPro" id="IPR010071">
    <property type="entry name" value="AA_adenyl_dom"/>
</dbReference>
<dbReference type="CDD" id="cd19531">
    <property type="entry name" value="LCL_NRPS-like"/>
    <property type="match status" value="2"/>
</dbReference>
<dbReference type="InterPro" id="IPR009081">
    <property type="entry name" value="PP-bd_ACP"/>
</dbReference>
<organism evidence="5 6">
    <name type="scientific">Corallococcus aberystwythensis</name>
    <dbReference type="NCBI Taxonomy" id="2316722"/>
    <lineage>
        <taxon>Bacteria</taxon>
        <taxon>Pseudomonadati</taxon>
        <taxon>Myxococcota</taxon>
        <taxon>Myxococcia</taxon>
        <taxon>Myxococcales</taxon>
        <taxon>Cystobacterineae</taxon>
        <taxon>Myxococcaceae</taxon>
        <taxon>Corallococcus</taxon>
    </lineage>
</organism>
<dbReference type="PANTHER" id="PTHR45527">
    <property type="entry name" value="NONRIBOSOMAL PEPTIDE SYNTHETASE"/>
    <property type="match status" value="1"/>
</dbReference>
<dbReference type="FunFam" id="3.30.300.30:FF:000010">
    <property type="entry name" value="Enterobactin synthetase component F"/>
    <property type="match status" value="1"/>
</dbReference>
<dbReference type="InterPro" id="IPR045851">
    <property type="entry name" value="AMP-bd_C_sf"/>
</dbReference>
<dbReference type="FunFam" id="3.30.559.10:FF:000012">
    <property type="entry name" value="Non-ribosomal peptide synthetase"/>
    <property type="match status" value="1"/>
</dbReference>
<evidence type="ECO:0000259" key="4">
    <source>
        <dbReference type="PROSITE" id="PS50075"/>
    </source>
</evidence>
<dbReference type="InterPro" id="IPR036736">
    <property type="entry name" value="ACP-like_sf"/>
</dbReference>
<dbReference type="GO" id="GO:0072330">
    <property type="term" value="P:monocarboxylic acid biosynthetic process"/>
    <property type="evidence" value="ECO:0007669"/>
    <property type="project" value="UniProtKB-ARBA"/>
</dbReference>
<accession>A0A3A8P7V6</accession>
<dbReference type="Pfam" id="PF13193">
    <property type="entry name" value="AMP-binding_C"/>
    <property type="match status" value="1"/>
</dbReference>
<dbReference type="PANTHER" id="PTHR45527:SF1">
    <property type="entry name" value="FATTY ACID SYNTHASE"/>
    <property type="match status" value="1"/>
</dbReference>
<protein>
    <submittedName>
        <fullName evidence="5">Amino acid adenylation domain-containing protein</fullName>
    </submittedName>
</protein>
<evidence type="ECO:0000313" key="6">
    <source>
        <dbReference type="Proteomes" id="UP000267003"/>
    </source>
</evidence>
<evidence type="ECO:0000256" key="2">
    <source>
        <dbReference type="ARBA" id="ARBA00022450"/>
    </source>
</evidence>
<dbReference type="FunFam" id="3.40.50.12780:FF:000012">
    <property type="entry name" value="Non-ribosomal peptide synthetase"/>
    <property type="match status" value="1"/>
</dbReference>
<keyword evidence="3" id="KW-0597">Phosphoprotein</keyword>
<dbReference type="OrthoDB" id="9757540at2"/>
<dbReference type="InterPro" id="IPR020806">
    <property type="entry name" value="PKS_PP-bd"/>
</dbReference>
<dbReference type="EMBL" id="RAWK01000475">
    <property type="protein sequence ID" value="RKH51480.1"/>
    <property type="molecule type" value="Genomic_DNA"/>
</dbReference>
<dbReference type="Gene3D" id="3.30.559.30">
    <property type="entry name" value="Nonribosomal peptide synthetase, condensation domain"/>
    <property type="match status" value="1"/>
</dbReference>
<dbReference type="GO" id="GO:0043041">
    <property type="term" value="P:amino acid activation for nonribosomal peptide biosynthetic process"/>
    <property type="evidence" value="ECO:0007669"/>
    <property type="project" value="TreeGrafter"/>
</dbReference>
<keyword evidence="2" id="KW-0596">Phosphopantetheine</keyword>
<dbReference type="FunFam" id="1.10.1200.10:FF:000016">
    <property type="entry name" value="Non-ribosomal peptide synthase"/>
    <property type="match status" value="1"/>
</dbReference>
<dbReference type="Pfam" id="PF00550">
    <property type="entry name" value="PP-binding"/>
    <property type="match status" value="1"/>
</dbReference>
<dbReference type="AlphaFoldDB" id="A0A3A8P7V6"/>
<dbReference type="GO" id="GO:0003824">
    <property type="term" value="F:catalytic activity"/>
    <property type="evidence" value="ECO:0007669"/>
    <property type="project" value="InterPro"/>
</dbReference>
<dbReference type="GO" id="GO:0031177">
    <property type="term" value="F:phosphopantetheine binding"/>
    <property type="evidence" value="ECO:0007669"/>
    <property type="project" value="InterPro"/>
</dbReference>
<dbReference type="PROSITE" id="PS00455">
    <property type="entry name" value="AMP_BINDING"/>
    <property type="match status" value="1"/>
</dbReference>
<dbReference type="Gene3D" id="2.30.38.10">
    <property type="entry name" value="Luciferase, Domain 3"/>
    <property type="match status" value="1"/>
</dbReference>
<dbReference type="FunFam" id="2.30.38.10:FF:000001">
    <property type="entry name" value="Non-ribosomal peptide synthetase PvdI"/>
    <property type="match status" value="1"/>
</dbReference>
<keyword evidence="6" id="KW-1185">Reference proteome</keyword>
<dbReference type="FunFam" id="3.40.50.980:FF:000001">
    <property type="entry name" value="Non-ribosomal peptide synthetase"/>
    <property type="match status" value="1"/>
</dbReference>
<dbReference type="Gene3D" id="3.30.300.30">
    <property type="match status" value="1"/>
</dbReference>
<dbReference type="InterPro" id="IPR025110">
    <property type="entry name" value="AMP-bd_C"/>
</dbReference>
<dbReference type="Gene3D" id="3.40.50.980">
    <property type="match status" value="2"/>
</dbReference>
<feature type="non-terminal residue" evidence="5">
    <location>
        <position position="1"/>
    </location>
</feature>
<dbReference type="SMART" id="SM00823">
    <property type="entry name" value="PKS_PP"/>
    <property type="match status" value="1"/>
</dbReference>
<dbReference type="Gene3D" id="3.30.559.10">
    <property type="entry name" value="Chloramphenicol acetyltransferase-like domain"/>
    <property type="match status" value="2"/>
</dbReference>
<evidence type="ECO:0000313" key="5">
    <source>
        <dbReference type="EMBL" id="RKH51480.1"/>
    </source>
</evidence>
<gene>
    <name evidence="5" type="ORF">D7W81_40500</name>
</gene>
<dbReference type="InterPro" id="IPR020845">
    <property type="entry name" value="AMP-binding_CS"/>
</dbReference>
<dbReference type="InterPro" id="IPR006162">
    <property type="entry name" value="Ppantetheine_attach_site"/>
</dbReference>
<dbReference type="InterPro" id="IPR000873">
    <property type="entry name" value="AMP-dep_synth/lig_dom"/>
</dbReference>
<comment type="caution">
    <text evidence="5">The sequence shown here is derived from an EMBL/GenBank/DDBJ whole genome shotgun (WGS) entry which is preliminary data.</text>
</comment>
<dbReference type="RefSeq" id="WP_120560656.1">
    <property type="nucleotide sequence ID" value="NZ_RAWK01000475.1"/>
</dbReference>
<dbReference type="CDD" id="cd12117">
    <property type="entry name" value="A_NRPS_Srf_like"/>
    <property type="match status" value="1"/>
</dbReference>
<reference evidence="6" key="1">
    <citation type="submission" date="2018-09" db="EMBL/GenBank/DDBJ databases">
        <authorList>
            <person name="Livingstone P.G."/>
            <person name="Whitworth D.E."/>
        </authorList>
    </citation>
    <scope>NUCLEOTIDE SEQUENCE [LARGE SCALE GENOMIC DNA]</scope>
    <source>
        <strain evidence="6">AB050A</strain>
    </source>
</reference>
<evidence type="ECO:0000256" key="1">
    <source>
        <dbReference type="ARBA" id="ARBA00001957"/>
    </source>
</evidence>
<dbReference type="InterPro" id="IPR023213">
    <property type="entry name" value="CAT-like_dom_sf"/>
</dbReference>
<sequence>AHVSGQPPALPPLPVQYADYAQWQRQWLQGPVLDAQLDYWKHQLAGAPTSLALPTDRPRPAVRSFRGATVPVTLSREVTQALGALARREGATLFMALLAGWGALLGRYCHQDDVLVGTPIAGRQRSELEGLVGFFVNTLALRVPLHGAPSLRGLLARVRDATLGAYAHQDLPFEKVVEALRPARDASRAPLVQALLALQNAPASELHLPGLTLQPLDVDTASAAFDLTLSLADSPSGLVGALEFNSDLFDAASASRLVGHFASLLQAACAQPDALLADLPLLTPPEWLQLHAWNATAAPFPSDACVHHLFQRQASLTPDATALRFGAESLSYARLDALSNQLAHRLRHLGVQPGHVVALCVERSPLLFAAMLAILKAGAAYLPLDPEHPAERLGFMLRDARVPVLLTRSHLADSLAEPEVQKLCLDTDWEDALANESAAPLHDTGDSEDLAYVIYTSGSTGTPKGIGVPHRAVLRLVCNTDYVRLEPSDRVAQAANSSFDAATFEIWGPLLHGATVVVISKEVALSPRELEHAIREHGITTLFVTTALFNQLARETPAAFQPLRHLLFGGEAVDPKWVRAVLDKGAPGRLLHVYGPTETTTFASWHLTRHVSQEATTVPIGKPLANTTLLVLDERLRAVPVGLPGELFIGGPGVARGYLGRPALTAERFIPDPFAGEPGARMYRTGDLVRRLADGAIEFQGRRDHQVKLRGFRIELGEIESALVRHPEVGEAVLLVREDAPGDKRLVAYAVAHAGASPSAASLRGFLADQLPAYMVPSAIVLLESLPLNANGKVDRRALPAPTFELPHAGVPSVTRTPVEELVAGVWADVLGLPSVGLDENFFDLGGHSLLATQVVARLREALRTELSIRDFFEAPTLGAVVRKLEAALATDPGHAPPPLLPAPRTDWMPQSFAQERLWLLAQLDAESSAYHVPLALRLSGALKEEALRLALEGLVHRHEALRTVFAPGEDSPLQQVLPMGPLPLTTLSVEALPQEAREAEALRLARQEAQRPFDLRHGPLVRALLVRLGPDDAVLLLVLHHIVTDGWSMGVLVRELGALYAAHVSGQPPALPPLPVQYADYAQWQRQWLQGPVLDAQLDYWK</sequence>
<dbReference type="SUPFAM" id="SSF52777">
    <property type="entry name" value="CoA-dependent acyltransferases"/>
    <property type="match status" value="2"/>
</dbReference>
<feature type="non-terminal residue" evidence="5">
    <location>
        <position position="1103"/>
    </location>
</feature>